<evidence type="ECO:0000313" key="1">
    <source>
        <dbReference type="Proteomes" id="UP000887579"/>
    </source>
</evidence>
<dbReference type="WBParaSite" id="ES5_v2.g899.t1">
    <property type="protein sequence ID" value="ES5_v2.g899.t1"/>
    <property type="gene ID" value="ES5_v2.g899"/>
</dbReference>
<sequence>MNTKTPKLSQNLIKSCKYFFSKNTVLPVHCLSFDEKEGWKTCSKIGKPSCKDVNGMKGPPCHSMYNIDYANIKSKLWITNSLEISTKQPNFASTILIPKLFKCEAFGLDIENQEITFKEYLSFTTSVRRLVFSQVTVTKEDGNDATEEELRRAPKCLMFGYFF</sequence>
<dbReference type="Proteomes" id="UP000887579">
    <property type="component" value="Unplaced"/>
</dbReference>
<reference evidence="2" key="1">
    <citation type="submission" date="2022-11" db="UniProtKB">
        <authorList>
            <consortium name="WormBaseParasite"/>
        </authorList>
    </citation>
    <scope>IDENTIFICATION</scope>
</reference>
<organism evidence="1 2">
    <name type="scientific">Panagrolaimus sp. ES5</name>
    <dbReference type="NCBI Taxonomy" id="591445"/>
    <lineage>
        <taxon>Eukaryota</taxon>
        <taxon>Metazoa</taxon>
        <taxon>Ecdysozoa</taxon>
        <taxon>Nematoda</taxon>
        <taxon>Chromadorea</taxon>
        <taxon>Rhabditida</taxon>
        <taxon>Tylenchina</taxon>
        <taxon>Panagrolaimomorpha</taxon>
        <taxon>Panagrolaimoidea</taxon>
        <taxon>Panagrolaimidae</taxon>
        <taxon>Panagrolaimus</taxon>
    </lineage>
</organism>
<proteinExistence type="predicted"/>
<evidence type="ECO:0000313" key="2">
    <source>
        <dbReference type="WBParaSite" id="ES5_v2.g899.t1"/>
    </source>
</evidence>
<accession>A0AC34GWN6</accession>
<protein>
    <submittedName>
        <fullName evidence="2">Uncharacterized protein</fullName>
    </submittedName>
</protein>
<name>A0AC34GWN6_9BILA</name>